<keyword evidence="1" id="KW-1133">Transmembrane helix</keyword>
<name>A0A3B3T783_9TELE</name>
<accession>A0A3B3T783</accession>
<dbReference type="GeneTree" id="ENSGT00940000155279"/>
<evidence type="ECO:0000313" key="2">
    <source>
        <dbReference type="Ensembl" id="ENSPKIP00000038328.1"/>
    </source>
</evidence>
<keyword evidence="1" id="KW-0812">Transmembrane</keyword>
<reference evidence="2" key="1">
    <citation type="submission" date="2025-08" db="UniProtKB">
        <authorList>
            <consortium name="Ensembl"/>
        </authorList>
    </citation>
    <scope>IDENTIFICATION</scope>
</reference>
<dbReference type="STRING" id="1676925.ENSPKIP00000038328"/>
<dbReference type="AlphaFoldDB" id="A0A3B3T783"/>
<dbReference type="Proteomes" id="UP000261540">
    <property type="component" value="Unplaced"/>
</dbReference>
<proteinExistence type="predicted"/>
<keyword evidence="1" id="KW-0472">Membrane</keyword>
<evidence type="ECO:0000256" key="1">
    <source>
        <dbReference type="SAM" id="Phobius"/>
    </source>
</evidence>
<dbReference type="Ensembl" id="ENSPKIT00000019318.1">
    <property type="protein sequence ID" value="ENSPKIP00000038328.1"/>
    <property type="gene ID" value="ENSPKIG00000016144.1"/>
</dbReference>
<organism evidence="2 3">
    <name type="scientific">Paramormyrops kingsleyae</name>
    <dbReference type="NCBI Taxonomy" id="1676925"/>
    <lineage>
        <taxon>Eukaryota</taxon>
        <taxon>Metazoa</taxon>
        <taxon>Chordata</taxon>
        <taxon>Craniata</taxon>
        <taxon>Vertebrata</taxon>
        <taxon>Euteleostomi</taxon>
        <taxon>Actinopterygii</taxon>
        <taxon>Neopterygii</taxon>
        <taxon>Teleostei</taxon>
        <taxon>Osteoglossocephala</taxon>
        <taxon>Osteoglossomorpha</taxon>
        <taxon>Osteoglossiformes</taxon>
        <taxon>Mormyridae</taxon>
        <taxon>Paramormyrops</taxon>
    </lineage>
</organism>
<evidence type="ECO:0000313" key="3">
    <source>
        <dbReference type="Proteomes" id="UP000261540"/>
    </source>
</evidence>
<feature type="transmembrane region" description="Helical" evidence="1">
    <location>
        <begin position="87"/>
        <end position="109"/>
    </location>
</feature>
<protein>
    <submittedName>
        <fullName evidence="2">Uncharacterized protein</fullName>
    </submittedName>
</protein>
<keyword evidence="3" id="KW-1185">Reference proteome</keyword>
<reference evidence="2" key="2">
    <citation type="submission" date="2025-09" db="UniProtKB">
        <authorList>
            <consortium name="Ensembl"/>
        </authorList>
    </citation>
    <scope>IDENTIFICATION</scope>
</reference>
<sequence length="111" mass="12490">MPHVPRQTVTEKHKLNVPETMTEVLDVSDEEGELDTMVGEDTMMGDGGEYLRVEDLRDLGDDSLSGNYLEGLDYLRFSLEGGQQERFAAFLISMFPCFLYVGLAVHLSAWL</sequence>